<name>A0ABQ1UFT8_9BACT</name>
<organism evidence="3 4">
    <name type="scientific">Echinicola rosea</name>
    <dbReference type="NCBI Taxonomy" id="1807691"/>
    <lineage>
        <taxon>Bacteria</taxon>
        <taxon>Pseudomonadati</taxon>
        <taxon>Bacteroidota</taxon>
        <taxon>Cytophagia</taxon>
        <taxon>Cytophagales</taxon>
        <taxon>Cyclobacteriaceae</taxon>
        <taxon>Echinicola</taxon>
    </lineage>
</organism>
<proteinExistence type="predicted"/>
<feature type="domain" description="Heparinase II/III-like C-terminal" evidence="2">
    <location>
        <begin position="435"/>
        <end position="617"/>
    </location>
</feature>
<dbReference type="Gene3D" id="1.50.10.100">
    <property type="entry name" value="Chondroitin AC/alginate lyase"/>
    <property type="match status" value="1"/>
</dbReference>
<dbReference type="Gene3D" id="2.70.98.70">
    <property type="match status" value="1"/>
</dbReference>
<evidence type="ECO:0000313" key="3">
    <source>
        <dbReference type="EMBL" id="GGF18101.1"/>
    </source>
</evidence>
<evidence type="ECO:0000259" key="2">
    <source>
        <dbReference type="Pfam" id="PF07940"/>
    </source>
</evidence>
<keyword evidence="4" id="KW-1185">Reference proteome</keyword>
<dbReference type="InterPro" id="IPR008929">
    <property type="entry name" value="Chondroitin_lyas"/>
</dbReference>
<accession>A0ABQ1UFT8</accession>
<comment type="subcellular location">
    <subcellularLocation>
        <location evidence="1">Cell envelope</location>
    </subcellularLocation>
</comment>
<dbReference type="InterPro" id="IPR012480">
    <property type="entry name" value="Hepar_II_III_C"/>
</dbReference>
<protein>
    <submittedName>
        <fullName evidence="3">Heparinase</fullName>
    </submittedName>
</protein>
<gene>
    <name evidence="3" type="ORF">GCM10011339_02530</name>
</gene>
<dbReference type="Proteomes" id="UP000647339">
    <property type="component" value="Unassembled WGS sequence"/>
</dbReference>
<reference evidence="4" key="1">
    <citation type="journal article" date="2019" name="Int. J. Syst. Evol. Microbiol.">
        <title>The Global Catalogue of Microorganisms (GCM) 10K type strain sequencing project: providing services to taxonomists for standard genome sequencing and annotation.</title>
        <authorList>
            <consortium name="The Broad Institute Genomics Platform"/>
            <consortium name="The Broad Institute Genome Sequencing Center for Infectious Disease"/>
            <person name="Wu L."/>
            <person name="Ma J."/>
        </authorList>
    </citation>
    <scope>NUCLEOTIDE SEQUENCE [LARGE SCALE GENOMIC DNA]</scope>
    <source>
        <strain evidence="4">CGMCC 1.15407</strain>
    </source>
</reference>
<evidence type="ECO:0000256" key="1">
    <source>
        <dbReference type="ARBA" id="ARBA00004196"/>
    </source>
</evidence>
<dbReference type="EMBL" id="BMIU01000001">
    <property type="protein sequence ID" value="GGF18101.1"/>
    <property type="molecule type" value="Genomic_DNA"/>
</dbReference>
<comment type="caution">
    <text evidence="3">The sequence shown here is derived from an EMBL/GenBank/DDBJ whole genome shotgun (WGS) entry which is preliminary data.</text>
</comment>
<dbReference type="Pfam" id="PF07940">
    <property type="entry name" value="Hepar_II_III_C"/>
    <property type="match status" value="1"/>
</dbReference>
<evidence type="ECO:0000313" key="4">
    <source>
        <dbReference type="Proteomes" id="UP000647339"/>
    </source>
</evidence>
<dbReference type="RefSeq" id="WP_137402508.1">
    <property type="nucleotide sequence ID" value="NZ_BMIU01000001.1"/>
</dbReference>
<sequence length="650" mass="74636">MKRNVIFTGRGMLLCCLLGWIVLSTSAQEKRDLLTNEIKQFPNTSYLDSNPLSVFPDRGTVHQSLSQLPEEIQDRLVEEGDEAIEYEWPAIPVSAYLDFVRNGNRTRMQSYQNQRTKALKSLVLAEMLVQDGTYLDAIMDGVWAMCEQSTWVLSAHLSAQKDKSGMPDVEEPVIDLGAGEVANLLSWIHFYFRSDFETVSPLLARRIELELEERIIAPYLARDDFWWMGFDASFVNNWNPWCNYNVLMTAALVERDQEKLRQVVEKSAHSVDQFINYYKADGACEEGPAYWDHAAGKMLEYLELLKHLSNGKVDVGSQSVIQNMGNYIRKVHIEDDYYVNFADASARLKAHPGIIFRYGQYISDERLKGFAADVAQKEDLDQWLLKGSLDRTIHNLMEYRTLETQKAYQEKTPYFWYPETEVAGGRGDDGLFFAAKGGHNNESHNHNDVGTFVLYYQGNPVFIDVGVETYSAKTFSKDRYDIWTMQSDFHNLPQINGVSQQQGNDFKASSVDFSEGKRFIRFGVEIRHAYGESAASEFWNRSYELDRKKGAFTIADQFSLDKRVAASEVHFMSLYPPVKKENGSLSISLPNGQDVIMHYPSDKLSLAIEEWPVEDPRLLKVWEQQVVYRLVFEQVGEQVKDKWEFEVTTP</sequence>
<dbReference type="SUPFAM" id="SSF48230">
    <property type="entry name" value="Chondroitin AC/alginate lyase"/>
    <property type="match status" value="1"/>
</dbReference>